<evidence type="ECO:0000313" key="1">
    <source>
        <dbReference type="EMBL" id="GMT25033.1"/>
    </source>
</evidence>
<dbReference type="EMBL" id="BTSY01000004">
    <property type="protein sequence ID" value="GMT25033.1"/>
    <property type="molecule type" value="Genomic_DNA"/>
</dbReference>
<sequence>TLFSLVESVQLVDQLENEHSTSVTSPIPLSTLALPTASISSNNTRHAFFVRTITNSSRICWRLLTRAAAPHGGNLDSEVAYGLQERSFDVLAQLLDVLGASSDVGVGDIRLLFDLDIGGRYSLGHVDDELGHLLDVDHVSVCRRRCRKVRVGQGSQCRISSLQTGH</sequence>
<evidence type="ECO:0000313" key="2">
    <source>
        <dbReference type="Proteomes" id="UP001432322"/>
    </source>
</evidence>
<reference evidence="1" key="1">
    <citation type="submission" date="2023-10" db="EMBL/GenBank/DDBJ databases">
        <title>Genome assembly of Pristionchus species.</title>
        <authorList>
            <person name="Yoshida K."/>
            <person name="Sommer R.J."/>
        </authorList>
    </citation>
    <scope>NUCLEOTIDE SEQUENCE</scope>
    <source>
        <strain evidence="1">RS5133</strain>
    </source>
</reference>
<accession>A0AAV5W3J1</accession>
<evidence type="ECO:0008006" key="3">
    <source>
        <dbReference type="Google" id="ProtNLM"/>
    </source>
</evidence>
<protein>
    <recommendedName>
        <fullName evidence="3">Ribosomal protein</fullName>
    </recommendedName>
</protein>
<gene>
    <name evidence="1" type="ORF">PFISCL1PPCAC_16330</name>
</gene>
<dbReference type="AlphaFoldDB" id="A0AAV5W3J1"/>
<feature type="non-terminal residue" evidence="1">
    <location>
        <position position="1"/>
    </location>
</feature>
<dbReference type="Proteomes" id="UP001432322">
    <property type="component" value="Unassembled WGS sequence"/>
</dbReference>
<comment type="caution">
    <text evidence="1">The sequence shown here is derived from an EMBL/GenBank/DDBJ whole genome shotgun (WGS) entry which is preliminary data.</text>
</comment>
<organism evidence="1 2">
    <name type="scientific">Pristionchus fissidentatus</name>
    <dbReference type="NCBI Taxonomy" id="1538716"/>
    <lineage>
        <taxon>Eukaryota</taxon>
        <taxon>Metazoa</taxon>
        <taxon>Ecdysozoa</taxon>
        <taxon>Nematoda</taxon>
        <taxon>Chromadorea</taxon>
        <taxon>Rhabditida</taxon>
        <taxon>Rhabditina</taxon>
        <taxon>Diplogasteromorpha</taxon>
        <taxon>Diplogasteroidea</taxon>
        <taxon>Neodiplogasteridae</taxon>
        <taxon>Pristionchus</taxon>
    </lineage>
</organism>
<keyword evidence="2" id="KW-1185">Reference proteome</keyword>
<proteinExistence type="predicted"/>
<name>A0AAV5W3J1_9BILA</name>